<dbReference type="Proteomes" id="UP000234840">
    <property type="component" value="Unassembled WGS sequence"/>
</dbReference>
<reference evidence="2 3" key="1">
    <citation type="journal article" date="2017" name="Genome Med.">
        <title>A novel Ruminococcus gnavus clade enriched in inflammatory bowel disease patients.</title>
        <authorList>
            <person name="Hall A.B."/>
            <person name="Yassour M."/>
            <person name="Sauk J."/>
            <person name="Garner A."/>
            <person name="Jiang X."/>
            <person name="Arthur T."/>
            <person name="Lagoudas G.K."/>
            <person name="Vatanen T."/>
            <person name="Fornelos N."/>
            <person name="Wilson R."/>
            <person name="Bertha M."/>
            <person name="Cohen M."/>
            <person name="Garber J."/>
            <person name="Khalili H."/>
            <person name="Gevers D."/>
            <person name="Ananthakrishnan A.N."/>
            <person name="Kugathasan S."/>
            <person name="Lander E.S."/>
            <person name="Blainey P."/>
            <person name="Vlamakis H."/>
            <person name="Xavier R.J."/>
            <person name="Huttenhower C."/>
        </authorList>
    </citation>
    <scope>NUCLEOTIDE SEQUENCE [LARGE SCALE GENOMIC DNA]</scope>
    <source>
        <strain evidence="2 3">RJX1128</strain>
    </source>
</reference>
<dbReference type="Pfam" id="PF25164">
    <property type="entry name" value="CoiA_N"/>
    <property type="match status" value="1"/>
</dbReference>
<dbReference type="InterPro" id="IPR057253">
    <property type="entry name" value="CoiA-like_N"/>
</dbReference>
<feature type="domain" description="Competence protein CoiA-like N-terminal" evidence="1">
    <location>
        <begin position="25"/>
        <end position="59"/>
    </location>
</feature>
<accession>A0A2N5PY74</accession>
<comment type="caution">
    <text evidence="2">The sequence shown here is derived from an EMBL/GenBank/DDBJ whole genome shotgun (WGS) entry which is preliminary data.</text>
</comment>
<protein>
    <recommendedName>
        <fullName evidence="1">Competence protein CoiA-like N-terminal domain-containing protein</fullName>
    </recommendedName>
</protein>
<sequence length="521" mass="60181">MKTALDFYARGKQKEANADEYDRSRYYSKDRFICPECGEPVHLTGSKYSNHFAHYKKSDVSAECDRRVDGSPTDSVYERIGLPIYMRINSSGDFYLYMGFKALPTALMEKAVAESVKVKIDRKNTYRINTERFSCERTALIPLDYIPLSGHKYHLCYEPVNKTYAISQHWSDYADGFSYEGALFTVSEQGGKKIRHGDSITTDEEYYWVRRQSQLPSFIPGVKMEKCGRLVLKDVSLNVFRGSFSSDISDAEFRCLTVYLRTNLKIHLLEKQPEFIPVWPPVIRSEDGYIVNNREQNIYGYIVSGNDKPKVYVYNGIRKVPDELDSVNNMTCVKVWDQEALVNIDRKYISNGTLLLKRKRNIQTHDAGIYELVGDTYLSFQERDACKYCNKIVFRTENPTDFILVRSDGKIEKNGGIGDFTFEDLNNGDLICVLQSKFLVNIISVSIEEERCNTEINDDVLYQMFEKYKGTKKVRLPYKTRIQIFEMQDKVKLSRKHLVSTLKSNCISAALINVLEEILDE</sequence>
<evidence type="ECO:0000313" key="3">
    <source>
        <dbReference type="Proteomes" id="UP000234840"/>
    </source>
</evidence>
<organism evidence="2 3">
    <name type="scientific">Mediterraneibacter gnavus</name>
    <name type="common">Ruminococcus gnavus</name>
    <dbReference type="NCBI Taxonomy" id="33038"/>
    <lineage>
        <taxon>Bacteria</taxon>
        <taxon>Bacillati</taxon>
        <taxon>Bacillota</taxon>
        <taxon>Clostridia</taxon>
        <taxon>Lachnospirales</taxon>
        <taxon>Lachnospiraceae</taxon>
        <taxon>Mediterraneibacter</taxon>
    </lineage>
</organism>
<dbReference type="EMBL" id="NIHW01000031">
    <property type="protein sequence ID" value="PLT84539.1"/>
    <property type="molecule type" value="Genomic_DNA"/>
</dbReference>
<dbReference type="RefSeq" id="WP_101882748.1">
    <property type="nucleotide sequence ID" value="NZ_NIHW01000031.1"/>
</dbReference>
<evidence type="ECO:0000313" key="2">
    <source>
        <dbReference type="EMBL" id="PLT84539.1"/>
    </source>
</evidence>
<gene>
    <name evidence="2" type="ORF">CDL20_11610</name>
</gene>
<name>A0A2N5PY74_MEDGN</name>
<proteinExistence type="predicted"/>
<evidence type="ECO:0000259" key="1">
    <source>
        <dbReference type="Pfam" id="PF25164"/>
    </source>
</evidence>
<dbReference type="AlphaFoldDB" id="A0A2N5PY74"/>